<feature type="domain" description="DUF1559" evidence="3">
    <location>
        <begin position="59"/>
        <end position="341"/>
    </location>
</feature>
<dbReference type="NCBIfam" id="TIGR02532">
    <property type="entry name" value="IV_pilin_GFxxxE"/>
    <property type="match status" value="1"/>
</dbReference>
<evidence type="ECO:0000313" key="5">
    <source>
        <dbReference type="Proteomes" id="UP000315003"/>
    </source>
</evidence>
<name>A0A517T177_9BACT</name>
<keyword evidence="2" id="KW-0472">Membrane</keyword>
<dbReference type="Proteomes" id="UP000315003">
    <property type="component" value="Chromosome"/>
</dbReference>
<dbReference type="Pfam" id="PF07596">
    <property type="entry name" value="SBP_bac_10"/>
    <property type="match status" value="1"/>
</dbReference>
<dbReference type="PROSITE" id="PS00409">
    <property type="entry name" value="PROKAR_NTER_METHYL"/>
    <property type="match status" value="1"/>
</dbReference>
<dbReference type="InterPro" id="IPR027558">
    <property type="entry name" value="Pre_pil_HX9DG_C"/>
</dbReference>
<evidence type="ECO:0000256" key="2">
    <source>
        <dbReference type="SAM" id="Phobius"/>
    </source>
</evidence>
<dbReference type="PANTHER" id="PTHR30093">
    <property type="entry name" value="GENERAL SECRETION PATHWAY PROTEIN G"/>
    <property type="match status" value="1"/>
</dbReference>
<keyword evidence="2" id="KW-1133">Transmembrane helix</keyword>
<dbReference type="InterPro" id="IPR011453">
    <property type="entry name" value="DUF1559"/>
</dbReference>
<reference evidence="4 5" key="1">
    <citation type="submission" date="2019-02" db="EMBL/GenBank/DDBJ databases">
        <title>Deep-cultivation of Planctomycetes and their phenomic and genomic characterization uncovers novel biology.</title>
        <authorList>
            <person name="Wiegand S."/>
            <person name="Jogler M."/>
            <person name="Boedeker C."/>
            <person name="Pinto D."/>
            <person name="Vollmers J."/>
            <person name="Rivas-Marin E."/>
            <person name="Kohn T."/>
            <person name="Peeters S.H."/>
            <person name="Heuer A."/>
            <person name="Rast P."/>
            <person name="Oberbeckmann S."/>
            <person name="Bunk B."/>
            <person name="Jeske O."/>
            <person name="Meyerdierks A."/>
            <person name="Storesund J.E."/>
            <person name="Kallscheuer N."/>
            <person name="Luecker S."/>
            <person name="Lage O.M."/>
            <person name="Pohl T."/>
            <person name="Merkel B.J."/>
            <person name="Hornburger P."/>
            <person name="Mueller R.-W."/>
            <person name="Bruemmer F."/>
            <person name="Labrenz M."/>
            <person name="Spormann A.M."/>
            <person name="Op den Camp H."/>
            <person name="Overmann J."/>
            <person name="Amann R."/>
            <person name="Jetten M.S.M."/>
            <person name="Mascher T."/>
            <person name="Medema M.H."/>
            <person name="Devos D.P."/>
            <person name="Kaster A.-K."/>
            <person name="Ovreas L."/>
            <person name="Rohde M."/>
            <person name="Galperin M.Y."/>
            <person name="Jogler C."/>
        </authorList>
    </citation>
    <scope>NUCLEOTIDE SEQUENCE [LARGE SCALE GENOMIC DNA]</scope>
    <source>
        <strain evidence="4 5">SV_7m_r</strain>
    </source>
</reference>
<dbReference type="SUPFAM" id="SSF54523">
    <property type="entry name" value="Pili subunits"/>
    <property type="match status" value="1"/>
</dbReference>
<feature type="region of interest" description="Disordered" evidence="1">
    <location>
        <begin position="1"/>
        <end position="25"/>
    </location>
</feature>
<gene>
    <name evidence="4" type="ORF">SV7mr_46670</name>
</gene>
<sequence>MFFDSQISFENQSRCTGEPTGSRRGAVGRVRRTGFTLVELLVVIAIIGILVGLLLPAVQAAREAARRMSCGNNMRQIGLAIHNYESGFKVLPKQSQQPGPGRAWTTKRGSWFTAILPYVEQDGLFKTFDPDFHWHDPQNAEAVSTNVPMLTCPSVPERPGFEWTLFVDYPGSGTNYQLSARDFFPGATTDYANVGGIGRQLNDVLPARQRLYDPYNCGVLTMKGTKFADVLDGLSQTVLIVECASRPYLYQNGRWIGDGATPKTWSGGSTITSPYPTGGVWASHLKGFLVDGAQPDGNTAINPGTCAVNCSNDNEVYSFHPGGAYVVMTDGSTRFVTESLPIEQLAAMVSRDGREVIELE</sequence>
<dbReference type="NCBIfam" id="TIGR04294">
    <property type="entry name" value="pre_pil_HX9DG"/>
    <property type="match status" value="1"/>
</dbReference>
<proteinExistence type="predicted"/>
<organism evidence="4 5">
    <name type="scientific">Stieleria bergensis</name>
    <dbReference type="NCBI Taxonomy" id="2528025"/>
    <lineage>
        <taxon>Bacteria</taxon>
        <taxon>Pseudomonadati</taxon>
        <taxon>Planctomycetota</taxon>
        <taxon>Planctomycetia</taxon>
        <taxon>Pirellulales</taxon>
        <taxon>Pirellulaceae</taxon>
        <taxon>Stieleria</taxon>
    </lineage>
</organism>
<feature type="transmembrane region" description="Helical" evidence="2">
    <location>
        <begin position="37"/>
        <end position="58"/>
    </location>
</feature>
<dbReference type="AlphaFoldDB" id="A0A517T177"/>
<accession>A0A517T177</accession>
<dbReference type="RefSeq" id="WP_419187738.1">
    <property type="nucleotide sequence ID" value="NZ_CP036272.1"/>
</dbReference>
<protein>
    <recommendedName>
        <fullName evidence="3">DUF1559 domain-containing protein</fullName>
    </recommendedName>
</protein>
<dbReference type="Gene3D" id="3.30.700.10">
    <property type="entry name" value="Glycoprotein, Type 4 Pilin"/>
    <property type="match status" value="1"/>
</dbReference>
<evidence type="ECO:0000256" key="1">
    <source>
        <dbReference type="SAM" id="MobiDB-lite"/>
    </source>
</evidence>
<keyword evidence="5" id="KW-1185">Reference proteome</keyword>
<keyword evidence="2" id="KW-0812">Transmembrane</keyword>
<dbReference type="PANTHER" id="PTHR30093:SF2">
    <property type="entry name" value="TYPE II SECRETION SYSTEM PROTEIN H"/>
    <property type="match status" value="1"/>
</dbReference>
<dbReference type="EMBL" id="CP036272">
    <property type="protein sequence ID" value="QDT62120.1"/>
    <property type="molecule type" value="Genomic_DNA"/>
</dbReference>
<feature type="compositionally biased region" description="Polar residues" evidence="1">
    <location>
        <begin position="1"/>
        <end position="15"/>
    </location>
</feature>
<evidence type="ECO:0000313" key="4">
    <source>
        <dbReference type="EMBL" id="QDT62120.1"/>
    </source>
</evidence>
<evidence type="ECO:0000259" key="3">
    <source>
        <dbReference type="Pfam" id="PF07596"/>
    </source>
</evidence>
<dbReference type="Pfam" id="PF07963">
    <property type="entry name" value="N_methyl"/>
    <property type="match status" value="1"/>
</dbReference>
<dbReference type="InterPro" id="IPR045584">
    <property type="entry name" value="Pilin-like"/>
</dbReference>
<dbReference type="InterPro" id="IPR012902">
    <property type="entry name" value="N_methyl_site"/>
</dbReference>